<proteinExistence type="predicted"/>
<evidence type="ECO:0000313" key="1">
    <source>
        <dbReference type="EMBL" id="KAF6148076.1"/>
    </source>
</evidence>
<keyword evidence="2" id="KW-1185">Reference proteome</keyword>
<name>A0A7J7LZK0_9MAGN</name>
<accession>A0A7J7LZK0</accession>
<dbReference type="AlphaFoldDB" id="A0A7J7LZK0"/>
<dbReference type="Proteomes" id="UP000541444">
    <property type="component" value="Unassembled WGS sequence"/>
</dbReference>
<comment type="caution">
    <text evidence="1">The sequence shown here is derived from an EMBL/GenBank/DDBJ whole genome shotgun (WGS) entry which is preliminary data.</text>
</comment>
<organism evidence="1 2">
    <name type="scientific">Kingdonia uniflora</name>
    <dbReference type="NCBI Taxonomy" id="39325"/>
    <lineage>
        <taxon>Eukaryota</taxon>
        <taxon>Viridiplantae</taxon>
        <taxon>Streptophyta</taxon>
        <taxon>Embryophyta</taxon>
        <taxon>Tracheophyta</taxon>
        <taxon>Spermatophyta</taxon>
        <taxon>Magnoliopsida</taxon>
        <taxon>Ranunculales</taxon>
        <taxon>Circaeasteraceae</taxon>
        <taxon>Kingdonia</taxon>
    </lineage>
</organism>
<gene>
    <name evidence="1" type="ORF">GIB67_024251</name>
</gene>
<sequence>MMRDNSHVVPRYSSHGYLHISQSLVGFPRRWTLIHTSTVLVRNGTYLLRTDMVVQLCSILG</sequence>
<evidence type="ECO:0000313" key="2">
    <source>
        <dbReference type="Proteomes" id="UP000541444"/>
    </source>
</evidence>
<protein>
    <submittedName>
        <fullName evidence="1">Uncharacterized protein</fullName>
    </submittedName>
</protein>
<dbReference type="EMBL" id="JACGCM010001859">
    <property type="protein sequence ID" value="KAF6148076.1"/>
    <property type="molecule type" value="Genomic_DNA"/>
</dbReference>
<feature type="non-terminal residue" evidence="1">
    <location>
        <position position="1"/>
    </location>
</feature>
<reference evidence="1 2" key="1">
    <citation type="journal article" date="2020" name="IScience">
        <title>Genome Sequencing of the Endangered Kingdonia uniflora (Circaeasteraceae, Ranunculales) Reveals Potential Mechanisms of Evolutionary Specialization.</title>
        <authorList>
            <person name="Sun Y."/>
            <person name="Deng T."/>
            <person name="Zhang A."/>
            <person name="Moore M.J."/>
            <person name="Landis J.B."/>
            <person name="Lin N."/>
            <person name="Zhang H."/>
            <person name="Zhang X."/>
            <person name="Huang J."/>
            <person name="Zhang X."/>
            <person name="Sun H."/>
            <person name="Wang H."/>
        </authorList>
    </citation>
    <scope>NUCLEOTIDE SEQUENCE [LARGE SCALE GENOMIC DNA]</scope>
    <source>
        <strain evidence="1">TB1705</strain>
        <tissue evidence="1">Leaf</tissue>
    </source>
</reference>